<dbReference type="GO" id="GO:0016747">
    <property type="term" value="F:acyltransferase activity, transferring groups other than amino-acyl groups"/>
    <property type="evidence" value="ECO:0007669"/>
    <property type="project" value="InterPro"/>
</dbReference>
<dbReference type="InterPro" id="IPR000182">
    <property type="entry name" value="GNAT_dom"/>
</dbReference>
<accession>A0A495A158</accession>
<evidence type="ECO:0000313" key="3">
    <source>
        <dbReference type="Proteomes" id="UP000269301"/>
    </source>
</evidence>
<reference evidence="2 3" key="1">
    <citation type="journal article" date="2016" name="Int. J. Syst. Evol. Microbiol.">
        <title>Oceanobacillus halophilus sp. nov., a novel moderately halophilic bacterium from a hypersaline lake.</title>
        <authorList>
            <person name="Amoozegar M.A."/>
            <person name="Bagheri M."/>
            <person name="Makhdoumi A."/>
            <person name="Nikou M.M."/>
            <person name="Fazeli S.A.S."/>
            <person name="Schumann P."/>
            <person name="Sproer C."/>
            <person name="Sanchez-Porro C."/>
            <person name="Ventosa A."/>
        </authorList>
    </citation>
    <scope>NUCLEOTIDE SEQUENCE [LARGE SCALE GENOMIC DNA]</scope>
    <source>
        <strain evidence="2 3">DSM 23996</strain>
    </source>
</reference>
<keyword evidence="3" id="KW-1185">Reference proteome</keyword>
<dbReference type="SUPFAM" id="SSF55729">
    <property type="entry name" value="Acyl-CoA N-acyltransferases (Nat)"/>
    <property type="match status" value="1"/>
</dbReference>
<feature type="domain" description="N-acetyltransferase" evidence="1">
    <location>
        <begin position="1"/>
        <end position="165"/>
    </location>
</feature>
<dbReference type="EMBL" id="RBZP01000007">
    <property type="protein sequence ID" value="RKQ33198.1"/>
    <property type="molecule type" value="Genomic_DNA"/>
</dbReference>
<dbReference type="PANTHER" id="PTHR43415:SF3">
    <property type="entry name" value="GNAT-FAMILY ACETYLTRANSFERASE"/>
    <property type="match status" value="1"/>
</dbReference>
<gene>
    <name evidence="2" type="ORF">D8M06_10495</name>
</gene>
<evidence type="ECO:0000259" key="1">
    <source>
        <dbReference type="PROSITE" id="PS51186"/>
    </source>
</evidence>
<protein>
    <submittedName>
        <fullName evidence="2">GNAT family N-acetyltransferase</fullName>
    </submittedName>
</protein>
<sequence>MMIRNAVISDAEQLMRLTQQVERESPFMMYEANERQISADKQKRMIEDLTSVENSTIFVAEVDHGLVGYLLAIGGSSNKTKHSAYIVVGILQEFQGKGIGTALFNELDRWAKGKLHRLELTVITENSAGINLYQKAGFKKEGTKKHSIYMDGKYVDEYYMSKLLEG</sequence>
<comment type="caution">
    <text evidence="2">The sequence shown here is derived from an EMBL/GenBank/DDBJ whole genome shotgun (WGS) entry which is preliminary data.</text>
</comment>
<keyword evidence="2" id="KW-0808">Transferase</keyword>
<dbReference type="OrthoDB" id="948250at2"/>
<dbReference type="Pfam" id="PF00583">
    <property type="entry name" value="Acetyltransf_1"/>
    <property type="match status" value="1"/>
</dbReference>
<dbReference type="InterPro" id="IPR016181">
    <property type="entry name" value="Acyl_CoA_acyltransferase"/>
</dbReference>
<organism evidence="2 3">
    <name type="scientific">Oceanobacillus halophilus</name>
    <dbReference type="NCBI Taxonomy" id="930130"/>
    <lineage>
        <taxon>Bacteria</taxon>
        <taxon>Bacillati</taxon>
        <taxon>Bacillota</taxon>
        <taxon>Bacilli</taxon>
        <taxon>Bacillales</taxon>
        <taxon>Bacillaceae</taxon>
        <taxon>Oceanobacillus</taxon>
    </lineage>
</organism>
<evidence type="ECO:0000313" key="2">
    <source>
        <dbReference type="EMBL" id="RKQ33198.1"/>
    </source>
</evidence>
<proteinExistence type="predicted"/>
<dbReference type="Proteomes" id="UP000269301">
    <property type="component" value="Unassembled WGS sequence"/>
</dbReference>
<dbReference type="Gene3D" id="3.40.630.30">
    <property type="match status" value="1"/>
</dbReference>
<dbReference type="PANTHER" id="PTHR43415">
    <property type="entry name" value="SPERMIDINE N(1)-ACETYLTRANSFERASE"/>
    <property type="match status" value="1"/>
</dbReference>
<name>A0A495A158_9BACI</name>
<dbReference type="AlphaFoldDB" id="A0A495A158"/>
<dbReference type="PROSITE" id="PS51186">
    <property type="entry name" value="GNAT"/>
    <property type="match status" value="1"/>
</dbReference>
<dbReference type="CDD" id="cd04301">
    <property type="entry name" value="NAT_SF"/>
    <property type="match status" value="1"/>
</dbReference>